<dbReference type="RefSeq" id="XP_030919472.1">
    <property type="nucleotide sequence ID" value="XM_031063612.1"/>
</dbReference>
<feature type="compositionally biased region" description="Basic and acidic residues" evidence="2">
    <location>
        <begin position="1140"/>
        <end position="1151"/>
    </location>
</feature>
<name>A0A8N5EZD0_GEOFO</name>
<feature type="compositionally biased region" description="Polar residues" evidence="2">
    <location>
        <begin position="23"/>
        <end position="38"/>
    </location>
</feature>
<dbReference type="OrthoDB" id="431588at2759"/>
<reference evidence="6" key="1">
    <citation type="submission" date="2025-08" db="UniProtKB">
        <authorList>
            <consortium name="RefSeq"/>
        </authorList>
    </citation>
    <scope>IDENTIFICATION</scope>
</reference>
<feature type="coiled-coil region" evidence="1">
    <location>
        <begin position="743"/>
        <end position="777"/>
    </location>
</feature>
<feature type="region of interest" description="Disordered" evidence="2">
    <location>
        <begin position="611"/>
        <end position="639"/>
    </location>
</feature>
<evidence type="ECO:0000259" key="4">
    <source>
        <dbReference type="Pfam" id="PF14644"/>
    </source>
</evidence>
<keyword evidence="1" id="KW-0175">Coiled coil</keyword>
<dbReference type="Pfam" id="PF14643">
    <property type="entry name" value="DUF4455"/>
    <property type="match status" value="1"/>
</dbReference>
<feature type="region of interest" description="Disordered" evidence="2">
    <location>
        <begin position="1"/>
        <end position="50"/>
    </location>
</feature>
<dbReference type="Pfam" id="PF14644">
    <property type="entry name" value="DUF4456"/>
    <property type="match status" value="1"/>
</dbReference>
<accession>A0A8N5EZD0</accession>
<feature type="region of interest" description="Disordered" evidence="2">
    <location>
        <begin position="1097"/>
        <end position="1151"/>
    </location>
</feature>
<dbReference type="Proteomes" id="UP000504602">
    <property type="component" value="Unplaced"/>
</dbReference>
<gene>
    <name evidence="6" type="primary">CCDC180</name>
</gene>
<sequence length="1493" mass="172100">MFADAMPSLSNQQKTCVGKTPVSDFTKTPQSDRQSTTFPGARGKVDASSAEKVRGLPDVVVPEEAGSRAWRCLAERRQKRHHGAVSEMQQELDCIGREMEASVLDLQEFLQLEVMKSDEKSKLLFEKIASDMDLEGFSFEGLEELWNMIHEESSNRKKWIRAVDESLKEIERSRAMKIADVLTKYTVKLEEISFFLAADVHRLINDKAMNINRALLDNERATAKLLFNLMKSELEKEKMHQLKWQERVKDWKLIQKNCVVQSFREFMASEEIQNPPAVKMEMENMIKEQIVLSEQRLRVLQHIGSLLPPTHTKSDINEWYRTLENLNKSIDSHNAECVEKMRVQYELVQEKCQEKVQTCKMTLLDKNICTVEDVEVLHSNMLQMTEKLKHRFEEELEHMDSDFKEMPKWHEQHCQGLYSCVQEAMDLWDVHLLQLSQQEDVLQKKVDEYRLEQDNIIQVRKDNLDTILEKMKMATCEEELEEYLKNALSTLDQIRTRNETCKQIVMNEVMAYPKAILWELISYSISISQHFSVKEIVKQNLQGTTDSTVQDQGDTSTVQTGLEARTSQPRAQQDDHLSQLVPEDQDSCQKSAGETELTEKQVILAMEIEKTEEEEDKQSIPHESEENEPTEQGLSITQAGKTDITESYFTKYEKEESLPMYLKYVLLTEATFDELKERIRLCYFEHLEKWFAESLSNSCVLVAAKKEELNSILLLHLKLHQKKQEEIQTNIYNGRAAELSLHKERLECHCAMLAESLEKEKAEFLKFSDQLQNLNTNFHSRVQNLEYDLLHTPLTEQSASSSNNLESELCNQLESIRVTVRSYQQHLEEAFGKLRDSNVDFLKSCRLFSESGDFASVEVKFFNECLQKESKQIDLIESSIKTDVEQIKLSCLNQATELFKQCGKKFASLSLSRAFMEKVHQYLRKLRQQIKSEVANSNLQSITLKSYLEKIQQKRDAYVHSTADKEVTSNQHVMALTAEELYAFAREMLEELEKRSKYLDCFVVKANIPPATEALTTPGADGTLQEHSATPDVDRRSQGSIAPAVPRDSLSSECRRMVMGLDPDKFPLLNPSGMGTSIFDDLAIKAIGNLAGFDPSKKYRDLNRGKKNPVKKRVSDAHSQKSSSKRSSRDETKRKKSEKGRKSLTKDERSQIFGKKPMESDTFKGIIMNILWNGNNTLLCLGEEFYGDKKNPYLGMLEDLPDTFEHWAEMIRVKLLSYQRQTDDYYNFCLGEFQDQLKWFEEELASVSQLIVESLLQEHEQKLSSFTGHIQHLFNRQLKDWEDMKTMHRRKLHYSLGHPNNCLQLEALCQEEIKRQKDQTDGVHLNTKMLQDCAAECAQSFFSALAALTEKLLLELDDTITVDDVKVAGTEIPTEKVPTLMCRKQSELPPGTSKVQQSVKRGRRSWPGIPETSVPDIPDYILCRGTASVSTAKTTLGHLAVVDARQAAYKKYKSKVEQLFAQIKEESAAQLLAIQRWSDWWEESVRKIKRLYI</sequence>
<feature type="domain" description="DUF4456" evidence="4">
    <location>
        <begin position="1183"/>
        <end position="1376"/>
    </location>
</feature>
<dbReference type="CTD" id="100499483"/>
<evidence type="ECO:0000256" key="2">
    <source>
        <dbReference type="SAM" id="MobiDB-lite"/>
    </source>
</evidence>
<feature type="region of interest" description="Disordered" evidence="2">
    <location>
        <begin position="1013"/>
        <end position="1049"/>
    </location>
</feature>
<feature type="region of interest" description="Disordered" evidence="2">
    <location>
        <begin position="544"/>
        <end position="594"/>
    </location>
</feature>
<keyword evidence="5" id="KW-1185">Reference proteome</keyword>
<proteinExistence type="predicted"/>
<dbReference type="GeneID" id="102036729"/>
<evidence type="ECO:0000313" key="5">
    <source>
        <dbReference type="Proteomes" id="UP000504602"/>
    </source>
</evidence>
<organism evidence="5 6">
    <name type="scientific">Geospiza fortis</name>
    <name type="common">Medium ground-finch</name>
    <dbReference type="NCBI Taxonomy" id="48883"/>
    <lineage>
        <taxon>Eukaryota</taxon>
        <taxon>Metazoa</taxon>
        <taxon>Chordata</taxon>
        <taxon>Craniata</taxon>
        <taxon>Vertebrata</taxon>
        <taxon>Euteleostomi</taxon>
        <taxon>Archelosauria</taxon>
        <taxon>Archosauria</taxon>
        <taxon>Dinosauria</taxon>
        <taxon>Saurischia</taxon>
        <taxon>Theropoda</taxon>
        <taxon>Coelurosauria</taxon>
        <taxon>Aves</taxon>
        <taxon>Neognathae</taxon>
        <taxon>Neoaves</taxon>
        <taxon>Telluraves</taxon>
        <taxon>Australaves</taxon>
        <taxon>Passeriformes</taxon>
        <taxon>Thraupidae</taxon>
        <taxon>Geospiza</taxon>
    </lineage>
</organism>
<evidence type="ECO:0000313" key="6">
    <source>
        <dbReference type="RefSeq" id="XP_030919472.1"/>
    </source>
</evidence>
<evidence type="ECO:0000259" key="3">
    <source>
        <dbReference type="Pfam" id="PF14643"/>
    </source>
</evidence>
<dbReference type="PANTHER" id="PTHR21444">
    <property type="entry name" value="COILED-COIL DOMAIN-CONTAINING PROTEIN 180"/>
    <property type="match status" value="1"/>
</dbReference>
<feature type="domain" description="DUF4455" evidence="3">
    <location>
        <begin position="75"/>
        <end position="540"/>
    </location>
</feature>
<dbReference type="InterPro" id="IPR028089">
    <property type="entry name" value="DUF4455"/>
</dbReference>
<dbReference type="InterPro" id="IPR027914">
    <property type="entry name" value="DUF4456"/>
</dbReference>
<protein>
    <submittedName>
        <fullName evidence="6">Coiled-coil domain-containing protein 180</fullName>
    </submittedName>
</protein>
<feature type="compositionally biased region" description="Polar residues" evidence="2">
    <location>
        <begin position="544"/>
        <end position="571"/>
    </location>
</feature>
<feature type="compositionally biased region" description="Polar residues" evidence="2">
    <location>
        <begin position="630"/>
        <end position="639"/>
    </location>
</feature>
<feature type="region of interest" description="Disordered" evidence="2">
    <location>
        <begin position="1385"/>
        <end position="1408"/>
    </location>
</feature>
<dbReference type="PANTHER" id="PTHR21444:SF14">
    <property type="entry name" value="COILED-COIL DOMAIN-CONTAINING PROTEIN 180"/>
    <property type="match status" value="1"/>
</dbReference>
<evidence type="ECO:0000256" key="1">
    <source>
        <dbReference type="SAM" id="Coils"/>
    </source>
</evidence>